<evidence type="ECO:0000256" key="1">
    <source>
        <dbReference type="SAM" id="SignalP"/>
    </source>
</evidence>
<feature type="chain" id="PRO_5042865952" description="Secreted protein" evidence="1">
    <location>
        <begin position="21"/>
        <end position="156"/>
    </location>
</feature>
<keyword evidence="1" id="KW-0732">Signal</keyword>
<comment type="caution">
    <text evidence="2">The sequence shown here is derived from an EMBL/GenBank/DDBJ whole genome shotgun (WGS) entry which is preliminary data.</text>
</comment>
<proteinExistence type="predicted"/>
<sequence length="156" mass="17300">MYPITSMSFLLISLLATVQGWQVLIIDEAEQNCQPKPNTRARLLLGSNRMCMTLGGNMGNTECVHHVWDQPSDQYVQQLGGCQDNFFPQSARYFDMGGTGAVCEFFESSDCSDRKIRPYSGGDHKDCAAQAVFDGADGVPNSVDMRIQSFKCTPRE</sequence>
<accession>A0AAN6Y9J7</accession>
<organism evidence="2 3">
    <name type="scientific">Rhypophila decipiens</name>
    <dbReference type="NCBI Taxonomy" id="261697"/>
    <lineage>
        <taxon>Eukaryota</taxon>
        <taxon>Fungi</taxon>
        <taxon>Dikarya</taxon>
        <taxon>Ascomycota</taxon>
        <taxon>Pezizomycotina</taxon>
        <taxon>Sordariomycetes</taxon>
        <taxon>Sordariomycetidae</taxon>
        <taxon>Sordariales</taxon>
        <taxon>Naviculisporaceae</taxon>
        <taxon>Rhypophila</taxon>
    </lineage>
</organism>
<dbReference type="AlphaFoldDB" id="A0AAN6Y9J7"/>
<feature type="signal peptide" evidence="1">
    <location>
        <begin position="1"/>
        <end position="20"/>
    </location>
</feature>
<reference evidence="2" key="2">
    <citation type="submission" date="2023-05" db="EMBL/GenBank/DDBJ databases">
        <authorList>
            <consortium name="Lawrence Berkeley National Laboratory"/>
            <person name="Steindorff A."/>
            <person name="Hensen N."/>
            <person name="Bonometti L."/>
            <person name="Westerberg I."/>
            <person name="Brannstrom I.O."/>
            <person name="Guillou S."/>
            <person name="Cros-Aarteil S."/>
            <person name="Calhoun S."/>
            <person name="Haridas S."/>
            <person name="Kuo A."/>
            <person name="Mondo S."/>
            <person name="Pangilinan J."/>
            <person name="Riley R."/>
            <person name="Labutti K."/>
            <person name="Andreopoulos B."/>
            <person name="Lipzen A."/>
            <person name="Chen C."/>
            <person name="Yanf M."/>
            <person name="Daum C."/>
            <person name="Ng V."/>
            <person name="Clum A."/>
            <person name="Ohm R."/>
            <person name="Martin F."/>
            <person name="Silar P."/>
            <person name="Natvig D."/>
            <person name="Lalanne C."/>
            <person name="Gautier V."/>
            <person name="Ament-Velasquez S.L."/>
            <person name="Kruys A."/>
            <person name="Hutchinson M.I."/>
            <person name="Powell A.J."/>
            <person name="Barry K."/>
            <person name="Miller A.N."/>
            <person name="Grigoriev I.V."/>
            <person name="Debuchy R."/>
            <person name="Gladieux P."/>
            <person name="Thoren M.H."/>
            <person name="Johannesson H."/>
        </authorList>
    </citation>
    <scope>NUCLEOTIDE SEQUENCE</scope>
    <source>
        <strain evidence="2">PSN293</strain>
    </source>
</reference>
<evidence type="ECO:0008006" key="4">
    <source>
        <dbReference type="Google" id="ProtNLM"/>
    </source>
</evidence>
<dbReference type="Proteomes" id="UP001301769">
    <property type="component" value="Unassembled WGS sequence"/>
</dbReference>
<keyword evidence="3" id="KW-1185">Reference proteome</keyword>
<dbReference type="EMBL" id="MU858093">
    <property type="protein sequence ID" value="KAK4214455.1"/>
    <property type="molecule type" value="Genomic_DNA"/>
</dbReference>
<evidence type="ECO:0000313" key="3">
    <source>
        <dbReference type="Proteomes" id="UP001301769"/>
    </source>
</evidence>
<name>A0AAN6Y9J7_9PEZI</name>
<protein>
    <recommendedName>
        <fullName evidence="4">Secreted protein</fullName>
    </recommendedName>
</protein>
<evidence type="ECO:0000313" key="2">
    <source>
        <dbReference type="EMBL" id="KAK4214455.1"/>
    </source>
</evidence>
<gene>
    <name evidence="2" type="ORF">QBC37DRAFT_372966</name>
</gene>
<reference evidence="2" key="1">
    <citation type="journal article" date="2023" name="Mol. Phylogenet. Evol.">
        <title>Genome-scale phylogeny and comparative genomics of the fungal order Sordariales.</title>
        <authorList>
            <person name="Hensen N."/>
            <person name="Bonometti L."/>
            <person name="Westerberg I."/>
            <person name="Brannstrom I.O."/>
            <person name="Guillou S."/>
            <person name="Cros-Aarteil S."/>
            <person name="Calhoun S."/>
            <person name="Haridas S."/>
            <person name="Kuo A."/>
            <person name="Mondo S."/>
            <person name="Pangilinan J."/>
            <person name="Riley R."/>
            <person name="LaButti K."/>
            <person name="Andreopoulos B."/>
            <person name="Lipzen A."/>
            <person name="Chen C."/>
            <person name="Yan M."/>
            <person name="Daum C."/>
            <person name="Ng V."/>
            <person name="Clum A."/>
            <person name="Steindorff A."/>
            <person name="Ohm R.A."/>
            <person name="Martin F."/>
            <person name="Silar P."/>
            <person name="Natvig D.O."/>
            <person name="Lalanne C."/>
            <person name="Gautier V."/>
            <person name="Ament-Velasquez S.L."/>
            <person name="Kruys A."/>
            <person name="Hutchinson M.I."/>
            <person name="Powell A.J."/>
            <person name="Barry K."/>
            <person name="Miller A.N."/>
            <person name="Grigoriev I.V."/>
            <person name="Debuchy R."/>
            <person name="Gladieux P."/>
            <person name="Hiltunen Thoren M."/>
            <person name="Johannesson H."/>
        </authorList>
    </citation>
    <scope>NUCLEOTIDE SEQUENCE</scope>
    <source>
        <strain evidence="2">PSN293</strain>
    </source>
</reference>